<dbReference type="OrthoDB" id="9974981at2759"/>
<dbReference type="Pfam" id="PF05368">
    <property type="entry name" value="NmrA"/>
    <property type="match status" value="1"/>
</dbReference>
<dbReference type="EMBL" id="CAJNOQ010008285">
    <property type="protein sequence ID" value="CAF1193170.1"/>
    <property type="molecule type" value="Genomic_DNA"/>
</dbReference>
<dbReference type="Gene3D" id="3.90.25.10">
    <property type="entry name" value="UDP-galactose 4-epimerase, domain 1"/>
    <property type="match status" value="1"/>
</dbReference>
<evidence type="ECO:0000256" key="2">
    <source>
        <dbReference type="ARBA" id="ARBA00023002"/>
    </source>
</evidence>
<dbReference type="EMBL" id="CAJOBA010001862">
    <property type="protein sequence ID" value="CAF3618128.1"/>
    <property type="molecule type" value="Genomic_DNA"/>
</dbReference>
<dbReference type="Proteomes" id="UP000681722">
    <property type="component" value="Unassembled WGS sequence"/>
</dbReference>
<protein>
    <recommendedName>
        <fullName evidence="3">NmrA-like domain-containing protein</fullName>
    </recommendedName>
</protein>
<evidence type="ECO:0000313" key="6">
    <source>
        <dbReference type="EMBL" id="CAF3618128.1"/>
    </source>
</evidence>
<sequence length="310" mass="35778">MAKTVAIAGAGDVAKYVVEALESTPHKIVVLSRSNRPWFSGRKSIEIRLTDYTFSSLKLLLEDVDVLISLLHDNTDFYNAAHLAMIEACQSPSVKCKRFIPSECGGDIEKFPDYPLFYVPTHGAIRKVLKDQNDVEYTLFNLGWFMDYFVEQPGKSYMKNIQPVWPLNLNAKKIRIRDCDEPVTFTAGRNVGQALARLVDVPKWEEYTYVEGETTTWNAVVDMVQKKMPGVRLEIERRSLEEIEESRKQHENDVDKKQLWFDFMDQWNGTGAASVPLEKARRQREMYFKGIHFYKIEEFMQLGEKTDGVV</sequence>
<keyword evidence="8" id="KW-1185">Reference proteome</keyword>
<evidence type="ECO:0000313" key="7">
    <source>
        <dbReference type="EMBL" id="CAF3957461.1"/>
    </source>
</evidence>
<dbReference type="InterPro" id="IPR051609">
    <property type="entry name" value="NmrA/Isoflavone_reductase-like"/>
</dbReference>
<evidence type="ECO:0000259" key="3">
    <source>
        <dbReference type="Pfam" id="PF05368"/>
    </source>
</evidence>
<reference evidence="5" key="1">
    <citation type="submission" date="2021-02" db="EMBL/GenBank/DDBJ databases">
        <authorList>
            <person name="Nowell W R."/>
        </authorList>
    </citation>
    <scope>NUCLEOTIDE SEQUENCE</scope>
</reference>
<evidence type="ECO:0000313" key="5">
    <source>
        <dbReference type="EMBL" id="CAF1193170.1"/>
    </source>
</evidence>
<dbReference type="EMBL" id="CAJNOK010001862">
    <property type="protein sequence ID" value="CAF0833460.1"/>
    <property type="molecule type" value="Genomic_DNA"/>
</dbReference>
<evidence type="ECO:0000256" key="1">
    <source>
        <dbReference type="ARBA" id="ARBA00022857"/>
    </source>
</evidence>
<dbReference type="Proteomes" id="UP000682733">
    <property type="component" value="Unassembled WGS sequence"/>
</dbReference>
<proteinExistence type="predicted"/>
<feature type="domain" description="NmrA-like" evidence="3">
    <location>
        <begin position="2"/>
        <end position="299"/>
    </location>
</feature>
<dbReference type="InterPro" id="IPR036291">
    <property type="entry name" value="NAD(P)-bd_dom_sf"/>
</dbReference>
<keyword evidence="1" id="KW-0521">NADP</keyword>
<dbReference type="Proteomes" id="UP000663829">
    <property type="component" value="Unassembled WGS sequence"/>
</dbReference>
<dbReference type="Gene3D" id="3.40.50.720">
    <property type="entry name" value="NAD(P)-binding Rossmann-like Domain"/>
    <property type="match status" value="1"/>
</dbReference>
<gene>
    <name evidence="5" type="ORF">GPM918_LOCUS23314</name>
    <name evidence="4" type="ORF">OVA965_LOCUS6265</name>
    <name evidence="7" type="ORF">SRO942_LOCUS23315</name>
    <name evidence="6" type="ORF">TMI583_LOCUS6261</name>
</gene>
<dbReference type="SUPFAM" id="SSF51735">
    <property type="entry name" value="NAD(P)-binding Rossmann-fold domains"/>
    <property type="match status" value="1"/>
</dbReference>
<name>A0A814VUZ8_9BILA</name>
<dbReference type="Proteomes" id="UP000677228">
    <property type="component" value="Unassembled WGS sequence"/>
</dbReference>
<dbReference type="AlphaFoldDB" id="A0A814VUZ8"/>
<evidence type="ECO:0000313" key="4">
    <source>
        <dbReference type="EMBL" id="CAF0833460.1"/>
    </source>
</evidence>
<dbReference type="PANTHER" id="PTHR47706">
    <property type="entry name" value="NMRA-LIKE FAMILY PROTEIN"/>
    <property type="match status" value="1"/>
</dbReference>
<evidence type="ECO:0000313" key="8">
    <source>
        <dbReference type="Proteomes" id="UP000663829"/>
    </source>
</evidence>
<dbReference type="PANTHER" id="PTHR47706:SF4">
    <property type="entry name" value="NMRA-LIKE DOMAIN-CONTAINING PROTEIN"/>
    <property type="match status" value="1"/>
</dbReference>
<comment type="caution">
    <text evidence="5">The sequence shown here is derived from an EMBL/GenBank/DDBJ whole genome shotgun (WGS) entry which is preliminary data.</text>
</comment>
<organism evidence="5 8">
    <name type="scientific">Didymodactylos carnosus</name>
    <dbReference type="NCBI Taxonomy" id="1234261"/>
    <lineage>
        <taxon>Eukaryota</taxon>
        <taxon>Metazoa</taxon>
        <taxon>Spiralia</taxon>
        <taxon>Gnathifera</taxon>
        <taxon>Rotifera</taxon>
        <taxon>Eurotatoria</taxon>
        <taxon>Bdelloidea</taxon>
        <taxon>Philodinida</taxon>
        <taxon>Philodinidae</taxon>
        <taxon>Didymodactylos</taxon>
    </lineage>
</organism>
<keyword evidence="2" id="KW-0560">Oxidoreductase</keyword>
<dbReference type="InterPro" id="IPR008030">
    <property type="entry name" value="NmrA-like"/>
</dbReference>
<dbReference type="GO" id="GO:0016491">
    <property type="term" value="F:oxidoreductase activity"/>
    <property type="evidence" value="ECO:0007669"/>
    <property type="project" value="UniProtKB-KW"/>
</dbReference>
<dbReference type="EMBL" id="CAJOBC010008288">
    <property type="protein sequence ID" value="CAF3957461.1"/>
    <property type="molecule type" value="Genomic_DNA"/>
</dbReference>
<accession>A0A814VUZ8</accession>